<evidence type="ECO:0000256" key="1">
    <source>
        <dbReference type="SAM" id="SignalP"/>
    </source>
</evidence>
<evidence type="ECO:0000313" key="2">
    <source>
        <dbReference type="EMBL" id="GAC66848.1"/>
    </source>
</evidence>
<keyword evidence="1" id="KW-0732">Signal</keyword>
<name>M0QE46_9ACTN</name>
<proteinExistence type="predicted"/>
<evidence type="ECO:0000313" key="3">
    <source>
        <dbReference type="Proteomes" id="UP000011666"/>
    </source>
</evidence>
<dbReference type="RefSeq" id="WP_007617475.1">
    <property type="nucleotide sequence ID" value="NZ_BANX01000005.1"/>
</dbReference>
<sequence length="176" mass="18053">MTNVRRSLGVVAVAISISAVAFGVSPAHAAPTTDPAARLVAAGVPASIAETATSARPVAADVEQINLANPRNGNPGMKVDAVIDHRRATITVIQRDLIEPSALTTAWVNLRTGAAGRIELSGSAAGNRPLGYPDRVGVVHTGAGPVILVVYGSTPPQTGLIPRLNYILPIPHLISV</sequence>
<dbReference type="EMBL" id="BANX01000005">
    <property type="protein sequence ID" value="GAC66848.1"/>
    <property type="molecule type" value="Genomic_DNA"/>
</dbReference>
<accession>M0QE46</accession>
<reference evidence="2 3" key="1">
    <citation type="submission" date="2013-01" db="EMBL/GenBank/DDBJ databases">
        <title>Whole genome shotgun sequence of Gordonia soli NBRC 108243.</title>
        <authorList>
            <person name="Isaki-Nakamura S."/>
            <person name="Hosoyama A."/>
            <person name="Tsuchikane K."/>
            <person name="Ando Y."/>
            <person name="Baba S."/>
            <person name="Ohji S."/>
            <person name="Hamada M."/>
            <person name="Tamura T."/>
            <person name="Yamazoe A."/>
            <person name="Yamazaki S."/>
            <person name="Fujita N."/>
        </authorList>
    </citation>
    <scope>NUCLEOTIDE SEQUENCE [LARGE SCALE GENOMIC DNA]</scope>
    <source>
        <strain evidence="2 3">NBRC 108243</strain>
    </source>
</reference>
<feature type="signal peptide" evidence="1">
    <location>
        <begin position="1"/>
        <end position="29"/>
    </location>
</feature>
<dbReference type="Proteomes" id="UP000011666">
    <property type="component" value="Unassembled WGS sequence"/>
</dbReference>
<gene>
    <name evidence="2" type="ORF">GS4_05_00570</name>
</gene>
<keyword evidence="3" id="KW-1185">Reference proteome</keyword>
<feature type="chain" id="PRO_5004003587" description="MPT63-like domain-containing protein" evidence="1">
    <location>
        <begin position="30"/>
        <end position="176"/>
    </location>
</feature>
<organism evidence="2 3">
    <name type="scientific">Gordonia soli NBRC 108243</name>
    <dbReference type="NCBI Taxonomy" id="1223545"/>
    <lineage>
        <taxon>Bacteria</taxon>
        <taxon>Bacillati</taxon>
        <taxon>Actinomycetota</taxon>
        <taxon>Actinomycetes</taxon>
        <taxon>Mycobacteriales</taxon>
        <taxon>Gordoniaceae</taxon>
        <taxon>Gordonia</taxon>
    </lineage>
</organism>
<dbReference type="eggNOG" id="ENOG5031WC7">
    <property type="taxonomic scope" value="Bacteria"/>
</dbReference>
<dbReference type="OrthoDB" id="4485902at2"/>
<protein>
    <recommendedName>
        <fullName evidence="4">MPT63-like domain-containing protein</fullName>
    </recommendedName>
</protein>
<dbReference type="AlphaFoldDB" id="M0QE46"/>
<comment type="caution">
    <text evidence="2">The sequence shown here is derived from an EMBL/GenBank/DDBJ whole genome shotgun (WGS) entry which is preliminary data.</text>
</comment>
<evidence type="ECO:0008006" key="4">
    <source>
        <dbReference type="Google" id="ProtNLM"/>
    </source>
</evidence>